<evidence type="ECO:0000313" key="2">
    <source>
        <dbReference type="EMBL" id="KAK2987991.1"/>
    </source>
</evidence>
<organism evidence="2 3">
    <name type="scientific">Escallonia rubra</name>
    <dbReference type="NCBI Taxonomy" id="112253"/>
    <lineage>
        <taxon>Eukaryota</taxon>
        <taxon>Viridiplantae</taxon>
        <taxon>Streptophyta</taxon>
        <taxon>Embryophyta</taxon>
        <taxon>Tracheophyta</taxon>
        <taxon>Spermatophyta</taxon>
        <taxon>Magnoliopsida</taxon>
        <taxon>eudicotyledons</taxon>
        <taxon>Gunneridae</taxon>
        <taxon>Pentapetalae</taxon>
        <taxon>asterids</taxon>
        <taxon>campanulids</taxon>
        <taxon>Escalloniales</taxon>
        <taxon>Escalloniaceae</taxon>
        <taxon>Escallonia</taxon>
    </lineage>
</organism>
<keyword evidence="3" id="KW-1185">Reference proteome</keyword>
<dbReference type="Proteomes" id="UP001187471">
    <property type="component" value="Unassembled WGS sequence"/>
</dbReference>
<dbReference type="AlphaFoldDB" id="A0AA88UMX5"/>
<evidence type="ECO:0000256" key="1">
    <source>
        <dbReference type="SAM" id="MobiDB-lite"/>
    </source>
</evidence>
<name>A0AA88UMX5_9ASTE</name>
<sequence>MNQVISQAEEDAEPGEGGVQVHHVPAGAGRRAPVHARRLLELRDSVPVQRPSFWRTGEAEQAAAVAGAGQLARGPVQNVLRRQLRVLDRAVDPAQADGRKEGSCA</sequence>
<dbReference type="EMBL" id="JAVXUO010000922">
    <property type="protein sequence ID" value="KAK2987991.1"/>
    <property type="molecule type" value="Genomic_DNA"/>
</dbReference>
<protein>
    <submittedName>
        <fullName evidence="2">Uncharacterized protein</fullName>
    </submittedName>
</protein>
<feature type="region of interest" description="Disordered" evidence="1">
    <location>
        <begin position="1"/>
        <end position="32"/>
    </location>
</feature>
<proteinExistence type="predicted"/>
<accession>A0AA88UMX5</accession>
<reference evidence="2" key="1">
    <citation type="submission" date="2022-12" db="EMBL/GenBank/DDBJ databases">
        <title>Draft genome assemblies for two species of Escallonia (Escalloniales).</title>
        <authorList>
            <person name="Chanderbali A."/>
            <person name="Dervinis C."/>
            <person name="Anghel I."/>
            <person name="Soltis D."/>
            <person name="Soltis P."/>
            <person name="Zapata F."/>
        </authorList>
    </citation>
    <scope>NUCLEOTIDE SEQUENCE</scope>
    <source>
        <strain evidence="2">UCBG92.1500</strain>
        <tissue evidence="2">Leaf</tissue>
    </source>
</reference>
<gene>
    <name evidence="2" type="ORF">RJ640_011254</name>
</gene>
<evidence type="ECO:0000313" key="3">
    <source>
        <dbReference type="Proteomes" id="UP001187471"/>
    </source>
</evidence>
<comment type="caution">
    <text evidence="2">The sequence shown here is derived from an EMBL/GenBank/DDBJ whole genome shotgun (WGS) entry which is preliminary data.</text>
</comment>